<dbReference type="SUPFAM" id="SSF49764">
    <property type="entry name" value="HSP20-like chaperones"/>
    <property type="match status" value="1"/>
</dbReference>
<dbReference type="EMBL" id="PKOZ01000001">
    <property type="protein sequence ID" value="PQD96948.1"/>
    <property type="molecule type" value="Genomic_DNA"/>
</dbReference>
<feature type="domain" description="SHSP" evidence="3">
    <location>
        <begin position="55"/>
        <end position="162"/>
    </location>
</feature>
<evidence type="ECO:0000256" key="1">
    <source>
        <dbReference type="PROSITE-ProRule" id="PRU00285"/>
    </source>
</evidence>
<name>A0A2S7N4J3_9BACI</name>
<dbReference type="AlphaFoldDB" id="A0A2S7N4J3"/>
<gene>
    <name evidence="4" type="ORF">CYL18_03450</name>
</gene>
<organism evidence="4 5">
    <name type="scientific">Pradoshia eiseniae</name>
    <dbReference type="NCBI Taxonomy" id="2064768"/>
    <lineage>
        <taxon>Bacteria</taxon>
        <taxon>Bacillati</taxon>
        <taxon>Bacillota</taxon>
        <taxon>Bacilli</taxon>
        <taxon>Bacillales</taxon>
        <taxon>Bacillaceae</taxon>
        <taxon>Pradoshia</taxon>
    </lineage>
</organism>
<evidence type="ECO:0000313" key="4">
    <source>
        <dbReference type="EMBL" id="PQD96948.1"/>
    </source>
</evidence>
<keyword evidence="5" id="KW-1185">Reference proteome</keyword>
<dbReference type="PROSITE" id="PS01031">
    <property type="entry name" value="SHSP"/>
    <property type="match status" value="1"/>
</dbReference>
<dbReference type="PANTHER" id="PTHR11527">
    <property type="entry name" value="HEAT-SHOCK PROTEIN 20 FAMILY MEMBER"/>
    <property type="match status" value="1"/>
</dbReference>
<evidence type="ECO:0000259" key="3">
    <source>
        <dbReference type="PROSITE" id="PS01031"/>
    </source>
</evidence>
<sequence>MIWVEFKPREELTMANNNRNELMEPFRQFISQMDHLLSEKTGNGLLQSMDGFFQNQNLFSSFPIEWEETDTHYIIHAHIAGIEKSMIEIDISGNRLTISYETEERRTANQEKGTISAVERRKKARSFTFSQPIDEENIQATHENGLLTVSVPKSKKRRISIR</sequence>
<dbReference type="InterPro" id="IPR031107">
    <property type="entry name" value="Small_HSP"/>
</dbReference>
<evidence type="ECO:0000313" key="5">
    <source>
        <dbReference type="Proteomes" id="UP000239663"/>
    </source>
</evidence>
<comment type="caution">
    <text evidence="4">The sequence shown here is derived from an EMBL/GenBank/DDBJ whole genome shotgun (WGS) entry which is preliminary data.</text>
</comment>
<dbReference type="Proteomes" id="UP000239663">
    <property type="component" value="Unassembled WGS sequence"/>
</dbReference>
<dbReference type="InterPro" id="IPR002068">
    <property type="entry name" value="A-crystallin/Hsp20_dom"/>
</dbReference>
<dbReference type="Gene3D" id="2.60.40.790">
    <property type="match status" value="1"/>
</dbReference>
<comment type="similarity">
    <text evidence="1 2">Belongs to the small heat shock protein (HSP20) family.</text>
</comment>
<dbReference type="Pfam" id="PF00011">
    <property type="entry name" value="HSP20"/>
    <property type="match status" value="1"/>
</dbReference>
<evidence type="ECO:0000256" key="2">
    <source>
        <dbReference type="RuleBase" id="RU003616"/>
    </source>
</evidence>
<dbReference type="InterPro" id="IPR008978">
    <property type="entry name" value="HSP20-like_chaperone"/>
</dbReference>
<dbReference type="CDD" id="cd06464">
    <property type="entry name" value="ACD_sHsps-like"/>
    <property type="match status" value="1"/>
</dbReference>
<accession>A0A2S7N4J3</accession>
<protein>
    <recommendedName>
        <fullName evidence="3">SHSP domain-containing protein</fullName>
    </recommendedName>
</protein>
<reference evidence="4 5" key="1">
    <citation type="submission" date="2017-12" db="EMBL/GenBank/DDBJ databases">
        <title>Taxonomic description and draft genome of Pradoshia cofamensis Gen. nov., sp. nov., a thermotolerant bacillale isolated from anterior gut of earthworm Eisenia fetida.</title>
        <authorList>
            <person name="Saha T."/>
            <person name="Chakraborty R."/>
        </authorList>
    </citation>
    <scope>NUCLEOTIDE SEQUENCE [LARGE SCALE GENOMIC DNA]</scope>
    <source>
        <strain evidence="4 5">EAG3</strain>
    </source>
</reference>
<proteinExistence type="inferred from homology"/>